<keyword evidence="4 6" id="KW-1133">Transmembrane helix</keyword>
<keyword evidence="3 6" id="KW-0812">Transmembrane</keyword>
<evidence type="ECO:0008006" key="9">
    <source>
        <dbReference type="Google" id="ProtNLM"/>
    </source>
</evidence>
<proteinExistence type="inferred from homology"/>
<evidence type="ECO:0000313" key="7">
    <source>
        <dbReference type="EMBL" id="OGI88413.1"/>
    </source>
</evidence>
<dbReference type="PANTHER" id="PTHR34478">
    <property type="entry name" value="PROTEIN LEMA"/>
    <property type="match status" value="1"/>
</dbReference>
<dbReference type="SUPFAM" id="SSF140478">
    <property type="entry name" value="LemA-like"/>
    <property type="match status" value="1"/>
</dbReference>
<dbReference type="Gene3D" id="1.20.1440.20">
    <property type="entry name" value="LemA-like domain"/>
    <property type="match status" value="1"/>
</dbReference>
<protein>
    <recommendedName>
        <fullName evidence="9">LemA family protein</fullName>
    </recommendedName>
</protein>
<comment type="similarity">
    <text evidence="2">Belongs to the LemA family.</text>
</comment>
<sequence>MTAITWVILGVLAVIILWFVGGYNRFIRLIIRTKEAWADIEVQLKRRYDLIPNLVNTVKGYATHEQGTFEAVISARAKATQMTVDPSNITPDQIKAFGASQMDLSQALGRLLALSENYPDLKANQNFIELQKELSDTENKIQAARRFYNGNVRDLNIGIDSFPNNIIANMFKFKKMEFFELEAGSNEKAVPEVKFN</sequence>
<dbReference type="InterPro" id="IPR023353">
    <property type="entry name" value="LemA-like_dom_sf"/>
</dbReference>
<dbReference type="InterPro" id="IPR007156">
    <property type="entry name" value="MamQ_LemA"/>
</dbReference>
<evidence type="ECO:0000256" key="1">
    <source>
        <dbReference type="ARBA" id="ARBA00004167"/>
    </source>
</evidence>
<accession>A0A1F6X311</accession>
<evidence type="ECO:0000256" key="3">
    <source>
        <dbReference type="ARBA" id="ARBA00022692"/>
    </source>
</evidence>
<dbReference type="EMBL" id="MFUP01000004">
    <property type="protein sequence ID" value="OGI88413.1"/>
    <property type="molecule type" value="Genomic_DNA"/>
</dbReference>
<evidence type="ECO:0000256" key="5">
    <source>
        <dbReference type="ARBA" id="ARBA00023136"/>
    </source>
</evidence>
<evidence type="ECO:0000256" key="4">
    <source>
        <dbReference type="ARBA" id="ARBA00022989"/>
    </source>
</evidence>
<name>A0A1F6X311_9BACT</name>
<dbReference type="AlphaFoldDB" id="A0A1F6X311"/>
<dbReference type="GO" id="GO:0016020">
    <property type="term" value="C:membrane"/>
    <property type="evidence" value="ECO:0007669"/>
    <property type="project" value="UniProtKB-SubCell"/>
</dbReference>
<evidence type="ECO:0000256" key="2">
    <source>
        <dbReference type="ARBA" id="ARBA00008854"/>
    </source>
</evidence>
<evidence type="ECO:0000256" key="6">
    <source>
        <dbReference type="SAM" id="Phobius"/>
    </source>
</evidence>
<keyword evidence="5 6" id="KW-0472">Membrane</keyword>
<dbReference type="Pfam" id="PF04011">
    <property type="entry name" value="LemA"/>
    <property type="match status" value="1"/>
</dbReference>
<feature type="transmembrane region" description="Helical" evidence="6">
    <location>
        <begin position="6"/>
        <end position="24"/>
    </location>
</feature>
<organism evidence="7 8">
    <name type="scientific">Candidatus Nomurabacteria bacterium RIFCSPLOWO2_01_FULL_33_24</name>
    <dbReference type="NCBI Taxonomy" id="1801765"/>
    <lineage>
        <taxon>Bacteria</taxon>
        <taxon>Candidatus Nomuraibacteriota</taxon>
    </lineage>
</organism>
<comment type="caution">
    <text evidence="7">The sequence shown here is derived from an EMBL/GenBank/DDBJ whole genome shotgun (WGS) entry which is preliminary data.</text>
</comment>
<dbReference type="PANTHER" id="PTHR34478:SF1">
    <property type="entry name" value="PROTEIN LEMA"/>
    <property type="match status" value="1"/>
</dbReference>
<dbReference type="Proteomes" id="UP000185809">
    <property type="component" value="Unassembled WGS sequence"/>
</dbReference>
<gene>
    <name evidence="7" type="ORF">A2995_00960</name>
</gene>
<reference evidence="7 8" key="1">
    <citation type="journal article" date="2016" name="Nat. Commun.">
        <title>Thousands of microbial genomes shed light on interconnected biogeochemical processes in an aquifer system.</title>
        <authorList>
            <person name="Anantharaman K."/>
            <person name="Brown C.T."/>
            <person name="Hug L.A."/>
            <person name="Sharon I."/>
            <person name="Castelle C.J."/>
            <person name="Probst A.J."/>
            <person name="Thomas B.C."/>
            <person name="Singh A."/>
            <person name="Wilkins M.J."/>
            <person name="Karaoz U."/>
            <person name="Brodie E.L."/>
            <person name="Williams K.H."/>
            <person name="Hubbard S.S."/>
            <person name="Banfield J.F."/>
        </authorList>
    </citation>
    <scope>NUCLEOTIDE SEQUENCE [LARGE SCALE GENOMIC DNA]</scope>
</reference>
<evidence type="ECO:0000313" key="8">
    <source>
        <dbReference type="Proteomes" id="UP000185809"/>
    </source>
</evidence>
<comment type="subcellular location">
    <subcellularLocation>
        <location evidence="1">Membrane</location>
        <topology evidence="1">Single-pass membrane protein</topology>
    </subcellularLocation>
</comment>